<evidence type="ECO:0000313" key="4">
    <source>
        <dbReference type="EMBL" id="KAK5957958.1"/>
    </source>
</evidence>
<dbReference type="PANTHER" id="PTHR10788">
    <property type="entry name" value="TREHALOSE-6-PHOSPHATE SYNTHASE"/>
    <property type="match status" value="1"/>
</dbReference>
<evidence type="ECO:0000313" key="5">
    <source>
        <dbReference type="Proteomes" id="UP001316803"/>
    </source>
</evidence>
<dbReference type="NCBIfam" id="TIGR00685">
    <property type="entry name" value="T6PP"/>
    <property type="match status" value="1"/>
</dbReference>
<dbReference type="Pfam" id="PF02358">
    <property type="entry name" value="Trehalose_PPase"/>
    <property type="match status" value="1"/>
</dbReference>
<dbReference type="GO" id="GO:0005992">
    <property type="term" value="P:trehalose biosynthetic process"/>
    <property type="evidence" value="ECO:0007669"/>
    <property type="project" value="InterPro"/>
</dbReference>
<feature type="region of interest" description="Disordered" evidence="3">
    <location>
        <begin position="1"/>
        <end position="22"/>
    </location>
</feature>
<evidence type="ECO:0000256" key="3">
    <source>
        <dbReference type="SAM" id="MobiDB-lite"/>
    </source>
</evidence>
<dbReference type="EMBL" id="JAKLMC020000002">
    <property type="protein sequence ID" value="KAK5957958.1"/>
    <property type="molecule type" value="Genomic_DNA"/>
</dbReference>
<accession>A0AAN8F6R5</accession>
<dbReference type="SUPFAM" id="SSF53756">
    <property type="entry name" value="UDP-Glycosyltransferase/glycogen phosphorylase"/>
    <property type="match status" value="1"/>
</dbReference>
<dbReference type="GO" id="GO:0031505">
    <property type="term" value="P:fungal-type cell wall organization"/>
    <property type="evidence" value="ECO:0007669"/>
    <property type="project" value="TreeGrafter"/>
</dbReference>
<dbReference type="InterPro" id="IPR036412">
    <property type="entry name" value="HAD-like_sf"/>
</dbReference>
<dbReference type="NCBIfam" id="TIGR01484">
    <property type="entry name" value="HAD-SF-IIB"/>
    <property type="match status" value="1"/>
</dbReference>
<evidence type="ECO:0000256" key="2">
    <source>
        <dbReference type="ARBA" id="ARBA00006330"/>
    </source>
</evidence>
<dbReference type="GO" id="GO:0004805">
    <property type="term" value="F:trehalose-phosphatase activity"/>
    <property type="evidence" value="ECO:0007669"/>
    <property type="project" value="TreeGrafter"/>
</dbReference>
<keyword evidence="5" id="KW-1185">Reference proteome</keyword>
<dbReference type="GO" id="GO:0005946">
    <property type="term" value="C:alpha,alpha-trehalose-phosphate synthase complex (UDP-forming)"/>
    <property type="evidence" value="ECO:0007669"/>
    <property type="project" value="TreeGrafter"/>
</dbReference>
<dbReference type="SUPFAM" id="SSF56784">
    <property type="entry name" value="HAD-like"/>
    <property type="match status" value="1"/>
</dbReference>
<dbReference type="Pfam" id="PF00982">
    <property type="entry name" value="Glyco_transf_20"/>
    <property type="match status" value="1"/>
</dbReference>
<dbReference type="GO" id="GO:0003825">
    <property type="term" value="F:alpha,alpha-trehalose-phosphate synthase (UDP-forming) activity"/>
    <property type="evidence" value="ECO:0007669"/>
    <property type="project" value="TreeGrafter"/>
</dbReference>
<dbReference type="InterPro" id="IPR006379">
    <property type="entry name" value="HAD-SF_hydro_IIB"/>
</dbReference>
<dbReference type="InterPro" id="IPR023214">
    <property type="entry name" value="HAD_sf"/>
</dbReference>
<evidence type="ECO:0000256" key="1">
    <source>
        <dbReference type="ARBA" id="ARBA00005409"/>
    </source>
</evidence>
<dbReference type="GO" id="GO:0034605">
    <property type="term" value="P:cellular response to heat"/>
    <property type="evidence" value="ECO:0007669"/>
    <property type="project" value="TreeGrafter"/>
</dbReference>
<dbReference type="CDD" id="cd01627">
    <property type="entry name" value="HAD_TPP"/>
    <property type="match status" value="1"/>
</dbReference>
<feature type="compositionally biased region" description="Low complexity" evidence="3">
    <location>
        <begin position="1"/>
        <end position="19"/>
    </location>
</feature>
<dbReference type="Proteomes" id="UP001316803">
    <property type="component" value="Unassembled WGS sequence"/>
</dbReference>
<protein>
    <submittedName>
        <fullName evidence="4">Threalose-6-phosphate phosphatase</fullName>
    </submittedName>
</protein>
<dbReference type="GO" id="GO:0005829">
    <property type="term" value="C:cytosol"/>
    <property type="evidence" value="ECO:0007669"/>
    <property type="project" value="TreeGrafter"/>
</dbReference>
<dbReference type="InterPro" id="IPR001830">
    <property type="entry name" value="Glyco_trans_20"/>
</dbReference>
<sequence length="914" mass="102283">MTVRTSQQSQSTADASPSPNQSLSFVLHTADSYFNVSQIQARLEEADTSRSNAPPNLASLGQKLEAPDTPKPQEVLEQQQQYEKLGLTGNVISATAHLPWTIGITKDGKIELAPYPGKSVLHDSLSYLSNSSTWHHTVVGWTGEVLSTLSPEFAELKEKDAIRPRAYSNEGHQIGNVTIHDPEGSGFKEAFTQHFKEQDSVTRDMIITKDHRRELETLLQHVFKNTIIPVWLGEWSEDQDNTLILSDQARWYRYSEEELHKKLDRVMVEQKDESTRAKMFEDYRRLNEAAANAILKVYMPGDIVWVSDYQLMLLPAILRQKLPSAYIAYFHHASWCPREMIAELPEHEVILKGLLGASVIGLPSSGLRHYLEDYYCDEMGLASAGDGLINTGTGLVNLVNVPTGVDVASVQHAAYEDKNVGQYMSTIRDTYKDKKIIVARARLDRPRGVSRLIEGFESLLDHNPQLQQQAVLFLITTPDRDVTQDDKAIINQEVASQILQVNTKWSSATHQPILYLARPLPAPELYALLRLADVGIVTSDHEHTNTLSMEFVVSQKEKCSPLLVSERSSEYQETSFNKSTSSQSSGMLSNSAAALQDCLSMSEDDKRRKHKVLFDYFAKHDATTFTDEFLTKARISFVNHSPARDAPLLDMKALNSRYAEAERRLFMFDYDGTLTPIVDDPDHALPTKLLLNSLPKLANNPENAVWLISGRSRVFLEQHFGDLKNIGLSAEHGSFVRKPGSTEWQNLAASMDMGWKNEVDTVFGQLEAEAPGSWIERKEVAMVWHYRNAADHDSCLAKAVKAKALLEGERVKSWDVEVMLGKANLEVRPRFLNKGVVAANLMGEAFGNKENGFVLCAGDDTTDEDMFRAILSSKLKNEGIFSCLVAKNAKPSLAYYRTPEPTDLVDAVAQLSKL</sequence>
<organism evidence="4 5">
    <name type="scientific">Knufia fluminis</name>
    <dbReference type="NCBI Taxonomy" id="191047"/>
    <lineage>
        <taxon>Eukaryota</taxon>
        <taxon>Fungi</taxon>
        <taxon>Dikarya</taxon>
        <taxon>Ascomycota</taxon>
        <taxon>Pezizomycotina</taxon>
        <taxon>Eurotiomycetes</taxon>
        <taxon>Chaetothyriomycetidae</taxon>
        <taxon>Chaetothyriales</taxon>
        <taxon>Trichomeriaceae</taxon>
        <taxon>Knufia</taxon>
    </lineage>
</organism>
<feature type="region of interest" description="Disordered" evidence="3">
    <location>
        <begin position="45"/>
        <end position="69"/>
    </location>
</feature>
<dbReference type="Gene3D" id="3.30.70.1020">
    <property type="entry name" value="Trehalose-6-phosphate phosphatase related protein, domain 2"/>
    <property type="match status" value="1"/>
</dbReference>
<dbReference type="Gene3D" id="3.40.50.1000">
    <property type="entry name" value="HAD superfamily/HAD-like"/>
    <property type="match status" value="1"/>
</dbReference>
<comment type="similarity">
    <text evidence="2">In the C-terminal section; belongs to the trehalose phosphatase family.</text>
</comment>
<comment type="caution">
    <text evidence="4">The sequence shown here is derived from an EMBL/GenBank/DDBJ whole genome shotgun (WGS) entry which is preliminary data.</text>
</comment>
<dbReference type="PANTHER" id="PTHR10788:SF123">
    <property type="entry name" value="TREHALOSE-PHOSPHATASE"/>
    <property type="match status" value="1"/>
</dbReference>
<reference evidence="4 5" key="1">
    <citation type="submission" date="2022-12" db="EMBL/GenBank/DDBJ databases">
        <title>Genomic features and morphological characterization of a novel Knufia sp. strain isolated from spacecraft assembly facility.</title>
        <authorList>
            <person name="Teixeira M."/>
            <person name="Chander A.M."/>
            <person name="Stajich J.E."/>
            <person name="Venkateswaran K."/>
        </authorList>
    </citation>
    <scope>NUCLEOTIDE SEQUENCE [LARGE SCALE GENOMIC DNA]</scope>
    <source>
        <strain evidence="4 5">FJI-L2-BK-P2</strain>
    </source>
</reference>
<dbReference type="Gene3D" id="3.40.50.2000">
    <property type="entry name" value="Glycogen Phosphorylase B"/>
    <property type="match status" value="2"/>
</dbReference>
<proteinExistence type="inferred from homology"/>
<dbReference type="AlphaFoldDB" id="A0AAN8F6R5"/>
<gene>
    <name evidence="4" type="primary">TPS2</name>
    <name evidence="4" type="ORF">OHC33_001148</name>
</gene>
<dbReference type="InterPro" id="IPR003337">
    <property type="entry name" value="Trehalose_PPase"/>
</dbReference>
<comment type="similarity">
    <text evidence="1">In the N-terminal section; belongs to the glycosyltransferase 20 family.</text>
</comment>
<name>A0AAN8F6R5_9EURO</name>